<comment type="subcellular location">
    <subcellularLocation>
        <location evidence="2">Membrane</location>
        <topology evidence="2">Multi-pass membrane protein</topology>
    </subcellularLocation>
</comment>
<keyword evidence="4" id="KW-0349">Heme</keyword>
<keyword evidence="10 13" id="KW-0472">Membrane</keyword>
<dbReference type="GO" id="GO:0140571">
    <property type="term" value="F:transmembrane ascorbate ferrireductase activity"/>
    <property type="evidence" value="ECO:0007669"/>
    <property type="project" value="UniProtKB-EC"/>
</dbReference>
<proteinExistence type="predicted"/>
<dbReference type="PROSITE" id="PS50939">
    <property type="entry name" value="CYTOCHROME_B561"/>
    <property type="match status" value="1"/>
</dbReference>
<gene>
    <name evidence="15" type="ORF">DPMN_004341</name>
</gene>
<comment type="caution">
    <text evidence="15">The sequence shown here is derived from an EMBL/GenBank/DDBJ whole genome shotgun (WGS) entry which is preliminary data.</text>
</comment>
<dbReference type="GO" id="GO:0016020">
    <property type="term" value="C:membrane"/>
    <property type="evidence" value="ECO:0007669"/>
    <property type="project" value="UniProtKB-SubCell"/>
</dbReference>
<dbReference type="EMBL" id="JAIWYP010000001">
    <property type="protein sequence ID" value="KAH3880427.1"/>
    <property type="molecule type" value="Genomic_DNA"/>
</dbReference>
<feature type="region of interest" description="Disordered" evidence="12">
    <location>
        <begin position="189"/>
        <end position="211"/>
    </location>
</feature>
<accession>A0A9D4RVU1</accession>
<reference evidence="15" key="1">
    <citation type="journal article" date="2019" name="bioRxiv">
        <title>The Genome of the Zebra Mussel, Dreissena polymorpha: A Resource for Invasive Species Research.</title>
        <authorList>
            <person name="McCartney M.A."/>
            <person name="Auch B."/>
            <person name="Kono T."/>
            <person name="Mallez S."/>
            <person name="Zhang Y."/>
            <person name="Obille A."/>
            <person name="Becker A."/>
            <person name="Abrahante J.E."/>
            <person name="Garbe J."/>
            <person name="Badalamenti J.P."/>
            <person name="Herman A."/>
            <person name="Mangelson H."/>
            <person name="Liachko I."/>
            <person name="Sullivan S."/>
            <person name="Sone E.D."/>
            <person name="Koren S."/>
            <person name="Silverstein K.A.T."/>
            <person name="Beckman K.B."/>
            <person name="Gohl D.M."/>
        </authorList>
    </citation>
    <scope>NUCLEOTIDE SEQUENCE</scope>
    <source>
        <strain evidence="15">Duluth1</strain>
        <tissue evidence="15">Whole animal</tissue>
    </source>
</reference>
<evidence type="ECO:0000256" key="3">
    <source>
        <dbReference type="ARBA" id="ARBA00022448"/>
    </source>
</evidence>
<feature type="transmembrane region" description="Helical" evidence="13">
    <location>
        <begin position="161"/>
        <end position="181"/>
    </location>
</feature>
<keyword evidence="5 13" id="KW-0812">Transmembrane</keyword>
<evidence type="ECO:0000256" key="12">
    <source>
        <dbReference type="SAM" id="MobiDB-lite"/>
    </source>
</evidence>
<evidence type="ECO:0000256" key="6">
    <source>
        <dbReference type="ARBA" id="ARBA00022723"/>
    </source>
</evidence>
<keyword evidence="6" id="KW-0479">Metal-binding</keyword>
<keyword evidence="9" id="KW-0408">Iron</keyword>
<organism evidence="15 16">
    <name type="scientific">Dreissena polymorpha</name>
    <name type="common">Zebra mussel</name>
    <name type="synonym">Mytilus polymorpha</name>
    <dbReference type="NCBI Taxonomy" id="45954"/>
    <lineage>
        <taxon>Eukaryota</taxon>
        <taxon>Metazoa</taxon>
        <taxon>Spiralia</taxon>
        <taxon>Lophotrochozoa</taxon>
        <taxon>Mollusca</taxon>
        <taxon>Bivalvia</taxon>
        <taxon>Autobranchia</taxon>
        <taxon>Heteroconchia</taxon>
        <taxon>Euheterodonta</taxon>
        <taxon>Imparidentia</taxon>
        <taxon>Neoheterodontei</taxon>
        <taxon>Myida</taxon>
        <taxon>Dreissenoidea</taxon>
        <taxon>Dreissenidae</taxon>
        <taxon>Dreissena</taxon>
    </lineage>
</organism>
<name>A0A9D4RVU1_DREPO</name>
<feature type="compositionally biased region" description="Polar residues" evidence="12">
    <location>
        <begin position="192"/>
        <end position="204"/>
    </location>
</feature>
<reference evidence="15" key="2">
    <citation type="submission" date="2020-11" db="EMBL/GenBank/DDBJ databases">
        <authorList>
            <person name="McCartney M.A."/>
            <person name="Auch B."/>
            <person name="Kono T."/>
            <person name="Mallez S."/>
            <person name="Becker A."/>
            <person name="Gohl D.M."/>
            <person name="Silverstein K.A.T."/>
            <person name="Koren S."/>
            <person name="Bechman K.B."/>
            <person name="Herman A."/>
            <person name="Abrahante J.E."/>
            <person name="Garbe J."/>
        </authorList>
    </citation>
    <scope>NUCLEOTIDE SEQUENCE</scope>
    <source>
        <strain evidence="15">Duluth1</strain>
        <tissue evidence="15">Whole animal</tissue>
    </source>
</reference>
<evidence type="ECO:0000313" key="16">
    <source>
        <dbReference type="Proteomes" id="UP000828390"/>
    </source>
</evidence>
<evidence type="ECO:0000313" key="15">
    <source>
        <dbReference type="EMBL" id="KAH3880427.1"/>
    </source>
</evidence>
<feature type="transmembrane region" description="Helical" evidence="13">
    <location>
        <begin position="128"/>
        <end position="149"/>
    </location>
</feature>
<dbReference type="SMART" id="SM00665">
    <property type="entry name" value="B561"/>
    <property type="match status" value="1"/>
</dbReference>
<dbReference type="Pfam" id="PF03188">
    <property type="entry name" value="Cytochrom_B561"/>
    <property type="match status" value="1"/>
</dbReference>
<dbReference type="InterPro" id="IPR045150">
    <property type="entry name" value="CYB561D1/2"/>
</dbReference>
<keyword evidence="3" id="KW-0813">Transport</keyword>
<dbReference type="Proteomes" id="UP000828390">
    <property type="component" value="Unassembled WGS sequence"/>
</dbReference>
<evidence type="ECO:0000256" key="8">
    <source>
        <dbReference type="ARBA" id="ARBA00022989"/>
    </source>
</evidence>
<evidence type="ECO:0000256" key="7">
    <source>
        <dbReference type="ARBA" id="ARBA00022982"/>
    </source>
</evidence>
<sequence length="211" mass="23672">MIYTAWPGSSLFPWHPTLMTLAFVAGMFEALMVFNRESSLFLNASRPTKVLVHHVLQVFAIVCALSGFGVIFYNKMLNDKPHFTTWHGLFGVITICSLPLAAVGGNVVKYQFLRDMLRIKITLAQLKIYHATGGLIVFTMVMITLMLSLYSNWFTGNVSGILWYACAMCVSFMAVVVMNQVTQEYLPKTRRQSVSPQKSGSQGNKESKKKK</sequence>
<feature type="transmembrane region" description="Helical" evidence="13">
    <location>
        <begin position="12"/>
        <end position="34"/>
    </location>
</feature>
<dbReference type="GO" id="GO:0140575">
    <property type="term" value="F:transmembrane monodehydroascorbate reductase activity"/>
    <property type="evidence" value="ECO:0007669"/>
    <property type="project" value="InterPro"/>
</dbReference>
<dbReference type="PANTHER" id="PTHR15422:SF45">
    <property type="entry name" value="CYTOCHROME B561 DOMAIN-CONTAINING PROTEIN"/>
    <property type="match status" value="1"/>
</dbReference>
<dbReference type="AlphaFoldDB" id="A0A9D4RVU1"/>
<comment type="cofactor">
    <cofactor evidence="1">
        <name>heme b</name>
        <dbReference type="ChEBI" id="CHEBI:60344"/>
    </cofactor>
</comment>
<evidence type="ECO:0000256" key="1">
    <source>
        <dbReference type="ARBA" id="ARBA00001970"/>
    </source>
</evidence>
<evidence type="ECO:0000256" key="4">
    <source>
        <dbReference type="ARBA" id="ARBA00022617"/>
    </source>
</evidence>
<feature type="transmembrane region" description="Helical" evidence="13">
    <location>
        <begin position="86"/>
        <end position="108"/>
    </location>
</feature>
<evidence type="ECO:0000256" key="13">
    <source>
        <dbReference type="SAM" id="Phobius"/>
    </source>
</evidence>
<feature type="transmembrane region" description="Helical" evidence="13">
    <location>
        <begin position="55"/>
        <end position="74"/>
    </location>
</feature>
<evidence type="ECO:0000256" key="5">
    <source>
        <dbReference type="ARBA" id="ARBA00022692"/>
    </source>
</evidence>
<dbReference type="GO" id="GO:0046872">
    <property type="term" value="F:metal ion binding"/>
    <property type="evidence" value="ECO:0007669"/>
    <property type="project" value="UniProtKB-KW"/>
</dbReference>
<keyword evidence="16" id="KW-1185">Reference proteome</keyword>
<protein>
    <recommendedName>
        <fullName evidence="11">ascorbate ferrireductase (transmembrane)</fullName>
        <ecNumber evidence="11">7.2.1.3</ecNumber>
    </recommendedName>
</protein>
<evidence type="ECO:0000256" key="2">
    <source>
        <dbReference type="ARBA" id="ARBA00004141"/>
    </source>
</evidence>
<evidence type="ECO:0000256" key="11">
    <source>
        <dbReference type="ARBA" id="ARBA00024225"/>
    </source>
</evidence>
<dbReference type="CDD" id="cd08761">
    <property type="entry name" value="Cyt_b561_CYB561D2_like"/>
    <property type="match status" value="1"/>
</dbReference>
<evidence type="ECO:0000256" key="9">
    <source>
        <dbReference type="ARBA" id="ARBA00023004"/>
    </source>
</evidence>
<dbReference type="PANTHER" id="PTHR15422">
    <property type="entry name" value="OS05G0565100 PROTEIN"/>
    <property type="match status" value="1"/>
</dbReference>
<keyword evidence="7" id="KW-0249">Electron transport</keyword>
<dbReference type="EC" id="7.2.1.3" evidence="11"/>
<keyword evidence="8 13" id="KW-1133">Transmembrane helix</keyword>
<dbReference type="InterPro" id="IPR006593">
    <property type="entry name" value="Cyt_b561/ferric_Rdtase_TM"/>
</dbReference>
<feature type="domain" description="Cytochrome b561" evidence="14">
    <location>
        <begin position="1"/>
        <end position="187"/>
    </location>
</feature>
<dbReference type="Gene3D" id="1.20.120.1770">
    <property type="match status" value="1"/>
</dbReference>
<evidence type="ECO:0000259" key="14">
    <source>
        <dbReference type="PROSITE" id="PS50939"/>
    </source>
</evidence>
<evidence type="ECO:0000256" key="10">
    <source>
        <dbReference type="ARBA" id="ARBA00023136"/>
    </source>
</evidence>